<comment type="caution">
    <text evidence="1">The sequence shown here is derived from an EMBL/GenBank/DDBJ whole genome shotgun (WGS) entry which is preliminary data.</text>
</comment>
<name>A0A0R1EWC0_LACZE</name>
<protein>
    <recommendedName>
        <fullName evidence="3">Nitroreductase</fullName>
    </recommendedName>
</protein>
<dbReference type="PANTHER" id="PTHR43035:SF1">
    <property type="entry name" value="FATTY ACID REPRESSION MUTANT PROTEIN 2-RELATED"/>
    <property type="match status" value="1"/>
</dbReference>
<dbReference type="Proteomes" id="UP000051984">
    <property type="component" value="Unassembled WGS sequence"/>
</dbReference>
<proteinExistence type="predicted"/>
<evidence type="ECO:0000313" key="1">
    <source>
        <dbReference type="EMBL" id="KRK13695.1"/>
    </source>
</evidence>
<sequence length="62" mass="7048">MNQDLLNLLKQRRSIYALGKDVKQKDDDIIEQVESVIQATPTAFNSQTTRAVFLFGGQHDKL</sequence>
<dbReference type="PATRIC" id="fig|1423816.3.peg.261"/>
<dbReference type="GO" id="GO:0016491">
    <property type="term" value="F:oxidoreductase activity"/>
    <property type="evidence" value="ECO:0007669"/>
    <property type="project" value="InterPro"/>
</dbReference>
<accession>A0A0R1EWC0</accession>
<evidence type="ECO:0000313" key="2">
    <source>
        <dbReference type="Proteomes" id="UP000051984"/>
    </source>
</evidence>
<dbReference type="PANTHER" id="PTHR43035">
    <property type="entry name" value="FATTY ACID REPRESSION MUTANT PROTEIN 2-RELATED"/>
    <property type="match status" value="1"/>
</dbReference>
<dbReference type="AlphaFoldDB" id="A0A0R1EWC0"/>
<evidence type="ECO:0008006" key="3">
    <source>
        <dbReference type="Google" id="ProtNLM"/>
    </source>
</evidence>
<dbReference type="SUPFAM" id="SSF55469">
    <property type="entry name" value="FMN-dependent nitroreductase-like"/>
    <property type="match status" value="1"/>
</dbReference>
<dbReference type="GO" id="GO:0034599">
    <property type="term" value="P:cellular response to oxidative stress"/>
    <property type="evidence" value="ECO:0007669"/>
    <property type="project" value="InterPro"/>
</dbReference>
<dbReference type="InterPro" id="IPR033877">
    <property type="entry name" value="Frm2/Hbn1"/>
</dbReference>
<gene>
    <name evidence="1" type="ORF">FD51_GL000255</name>
</gene>
<organism evidence="1 2">
    <name type="scientific">Lacticaseibacillus zeae DSM 20178 = KCTC 3804</name>
    <dbReference type="NCBI Taxonomy" id="1423816"/>
    <lineage>
        <taxon>Bacteria</taxon>
        <taxon>Bacillati</taxon>
        <taxon>Bacillota</taxon>
        <taxon>Bacilli</taxon>
        <taxon>Lactobacillales</taxon>
        <taxon>Lactobacillaceae</taxon>
        <taxon>Lacticaseibacillus</taxon>
    </lineage>
</organism>
<dbReference type="Gene3D" id="3.40.109.10">
    <property type="entry name" value="NADH Oxidase"/>
    <property type="match status" value="1"/>
</dbReference>
<dbReference type="EMBL" id="AZCT01000001">
    <property type="protein sequence ID" value="KRK13695.1"/>
    <property type="molecule type" value="Genomic_DNA"/>
</dbReference>
<reference evidence="1 2" key="1">
    <citation type="journal article" date="2015" name="Genome Announc.">
        <title>Expanding the biotechnology potential of lactobacilli through comparative genomics of 213 strains and associated genera.</title>
        <authorList>
            <person name="Sun Z."/>
            <person name="Harris H.M."/>
            <person name="McCann A."/>
            <person name="Guo C."/>
            <person name="Argimon S."/>
            <person name="Zhang W."/>
            <person name="Yang X."/>
            <person name="Jeffery I.B."/>
            <person name="Cooney J.C."/>
            <person name="Kagawa T.F."/>
            <person name="Liu W."/>
            <person name="Song Y."/>
            <person name="Salvetti E."/>
            <person name="Wrobel A."/>
            <person name="Rasinkangas P."/>
            <person name="Parkhill J."/>
            <person name="Rea M.C."/>
            <person name="O'Sullivan O."/>
            <person name="Ritari J."/>
            <person name="Douillard F.P."/>
            <person name="Paul Ross R."/>
            <person name="Yang R."/>
            <person name="Briner A.E."/>
            <person name="Felis G.E."/>
            <person name="de Vos W.M."/>
            <person name="Barrangou R."/>
            <person name="Klaenhammer T.R."/>
            <person name="Caufield P.W."/>
            <person name="Cui Y."/>
            <person name="Zhang H."/>
            <person name="O'Toole P.W."/>
        </authorList>
    </citation>
    <scope>NUCLEOTIDE SEQUENCE [LARGE SCALE GENOMIC DNA]</scope>
    <source>
        <strain evidence="1 2">DSM 20178</strain>
    </source>
</reference>
<dbReference type="InterPro" id="IPR000415">
    <property type="entry name" value="Nitroreductase-like"/>
</dbReference>
<dbReference type="eggNOG" id="COG3560">
    <property type="taxonomic scope" value="Bacteria"/>
</dbReference>